<proteinExistence type="predicted"/>
<protein>
    <submittedName>
        <fullName evidence="1">Uncharacterized protein</fullName>
    </submittedName>
</protein>
<evidence type="ECO:0000313" key="2">
    <source>
        <dbReference type="Proteomes" id="UP001596052"/>
    </source>
</evidence>
<dbReference type="Pfam" id="PF18762">
    <property type="entry name" value="Kinase-PolyVal"/>
    <property type="match status" value="1"/>
</dbReference>
<reference evidence="2" key="1">
    <citation type="journal article" date="2019" name="Int. J. Syst. Evol. Microbiol.">
        <title>The Global Catalogue of Microorganisms (GCM) 10K type strain sequencing project: providing services to taxonomists for standard genome sequencing and annotation.</title>
        <authorList>
            <consortium name="The Broad Institute Genomics Platform"/>
            <consortium name="The Broad Institute Genome Sequencing Center for Infectious Disease"/>
            <person name="Wu L."/>
            <person name="Ma J."/>
        </authorList>
    </citation>
    <scope>NUCLEOTIDE SEQUENCE [LARGE SCALE GENOMIC DNA]</scope>
    <source>
        <strain evidence="2">CGMCC 4.1469</strain>
    </source>
</reference>
<accession>A0ABW0KY76</accession>
<sequence>MPDDVPDSSQPAACEAAAHSRADGEDLIVAALTHLRGSLSADGGSHGPPSLARQKEDLREWAGSLGLLLSSSDLPAQVVRGGMEHDLYHDFDTDRYFKVTRDGIFGLSPGIDLALVSSDMEARRFHLWEASPVEYLERLHLQNELVAGLNRLEGVLDQGDDLAIVTSQPRFDIVPVTLAEIDDWFTAQGFEKVTACGYYRAEDNLGVFDAHAKNLVRFENNLIPFDVIPCRPAGGFLKFIADTLASGHTVIAVRTVSTSPRSVE</sequence>
<evidence type="ECO:0000313" key="1">
    <source>
        <dbReference type="EMBL" id="MFC5457381.1"/>
    </source>
</evidence>
<organism evidence="1 2">
    <name type="scientific">Prosthecobacter fluviatilis</name>
    <dbReference type="NCBI Taxonomy" id="445931"/>
    <lineage>
        <taxon>Bacteria</taxon>
        <taxon>Pseudomonadati</taxon>
        <taxon>Verrucomicrobiota</taxon>
        <taxon>Verrucomicrobiia</taxon>
        <taxon>Verrucomicrobiales</taxon>
        <taxon>Verrucomicrobiaceae</taxon>
        <taxon>Prosthecobacter</taxon>
    </lineage>
</organism>
<keyword evidence="2" id="KW-1185">Reference proteome</keyword>
<dbReference type="EMBL" id="JBHSMQ010000010">
    <property type="protein sequence ID" value="MFC5457381.1"/>
    <property type="molecule type" value="Genomic_DNA"/>
</dbReference>
<comment type="caution">
    <text evidence="1">The sequence shown here is derived from an EMBL/GenBank/DDBJ whole genome shotgun (WGS) entry which is preliminary data.</text>
</comment>
<dbReference type="InterPro" id="IPR041055">
    <property type="entry name" value="Kinase-PolyVal"/>
</dbReference>
<gene>
    <name evidence="1" type="ORF">ACFQDI_21110</name>
</gene>
<dbReference type="RefSeq" id="WP_377170626.1">
    <property type="nucleotide sequence ID" value="NZ_JBHSMQ010000010.1"/>
</dbReference>
<name>A0ABW0KY76_9BACT</name>
<dbReference type="Proteomes" id="UP001596052">
    <property type="component" value="Unassembled WGS sequence"/>
</dbReference>